<feature type="transmembrane region" description="Helical" evidence="1">
    <location>
        <begin position="17"/>
        <end position="37"/>
    </location>
</feature>
<keyword evidence="1" id="KW-1133">Transmembrane helix</keyword>
<feature type="transmembrane region" description="Helical" evidence="1">
    <location>
        <begin position="58"/>
        <end position="79"/>
    </location>
</feature>
<dbReference type="AlphaFoldDB" id="A0A934QBG7"/>
<comment type="caution">
    <text evidence="2">The sequence shown here is derived from an EMBL/GenBank/DDBJ whole genome shotgun (WGS) entry which is preliminary data.</text>
</comment>
<dbReference type="EMBL" id="JAEHOI010000002">
    <property type="protein sequence ID" value="MBK0420790.1"/>
    <property type="molecule type" value="Genomic_DNA"/>
</dbReference>
<name>A0A934QBG7_9MICO</name>
<dbReference type="RefSeq" id="WP_200131007.1">
    <property type="nucleotide sequence ID" value="NZ_JAEHOI010000002.1"/>
</dbReference>
<feature type="transmembrane region" description="Helical" evidence="1">
    <location>
        <begin position="201"/>
        <end position="222"/>
    </location>
</feature>
<evidence type="ECO:0000313" key="2">
    <source>
        <dbReference type="EMBL" id="MBK0420790.1"/>
    </source>
</evidence>
<accession>A0A934QBG7</accession>
<keyword evidence="1" id="KW-0812">Transmembrane</keyword>
<feature type="transmembrane region" description="Helical" evidence="1">
    <location>
        <begin position="138"/>
        <end position="159"/>
    </location>
</feature>
<feature type="transmembrane region" description="Helical" evidence="1">
    <location>
        <begin position="99"/>
        <end position="117"/>
    </location>
</feature>
<keyword evidence="1" id="KW-0472">Membrane</keyword>
<feature type="transmembrane region" description="Helical" evidence="1">
    <location>
        <begin position="249"/>
        <end position="271"/>
    </location>
</feature>
<gene>
    <name evidence="2" type="ORF">JD292_01665</name>
</gene>
<protein>
    <submittedName>
        <fullName evidence="2">Uncharacterized protein</fullName>
    </submittedName>
</protein>
<proteinExistence type="predicted"/>
<reference evidence="2" key="1">
    <citation type="submission" date="2020-12" db="EMBL/GenBank/DDBJ databases">
        <title>Leucobacter sp. CAS2, isolated from Chromium sludge.</title>
        <authorList>
            <person name="Xu Z."/>
        </authorList>
    </citation>
    <scope>NUCLEOTIDE SEQUENCE</scope>
    <source>
        <strain evidence="2">CSA2</strain>
    </source>
</reference>
<organism evidence="2 3">
    <name type="scientific">Leucobacter edaphi</name>
    <dbReference type="NCBI Taxonomy" id="2796472"/>
    <lineage>
        <taxon>Bacteria</taxon>
        <taxon>Bacillati</taxon>
        <taxon>Actinomycetota</taxon>
        <taxon>Actinomycetes</taxon>
        <taxon>Micrococcales</taxon>
        <taxon>Microbacteriaceae</taxon>
        <taxon>Leucobacter</taxon>
    </lineage>
</organism>
<evidence type="ECO:0000313" key="3">
    <source>
        <dbReference type="Proteomes" id="UP000618733"/>
    </source>
</evidence>
<sequence>MDPITLLIVVLRTLKEIFPIESALTLGVIFFALSWIVRRPVVTLPQSGQHPSHRRSTLALYGIWAPLGILAVTAIANWITLHIQVTAVHWSTGALTRSLPLFAAAASIAILGVLLAREPRPELAARTIGPHRRWWTNLPIAPGIAAGITAAILGCVALWQSAIGVVPPAGANRYGIGTLTEDTPTYQQMQGGLGYFDGAGWLNHGTTLLALAAAFLAVAIVLGRDARRAVSRTASPSQTLAERRSTARLVGLVALGGLLLTTGVVLAHVGFTGSIIVSATGMSAPGEAGDTFYAGSDYRAVAELMHRGGYLVQGAGAALLLRIVADTIRVRRAAGARFRRDADDSETTLAAPETTEVTA</sequence>
<keyword evidence="3" id="KW-1185">Reference proteome</keyword>
<dbReference type="Proteomes" id="UP000618733">
    <property type="component" value="Unassembled WGS sequence"/>
</dbReference>
<evidence type="ECO:0000256" key="1">
    <source>
        <dbReference type="SAM" id="Phobius"/>
    </source>
</evidence>